<dbReference type="EMBL" id="JANTHZ010000001">
    <property type="protein sequence ID" value="MCS0494485.1"/>
    <property type="molecule type" value="Genomic_DNA"/>
</dbReference>
<sequence length="278" mass="29816">MADHDAPVWFITGCSSGFGRELVKQVLARGWKVVATARDPAKMADLVQGFEEQALALPLDVRDAAQVEQAVARTLERFERIDVLVNNAGYGYQSSVEEGEDGAIRAMFETNVFGLAGLIRRVLPVMRAQRSGFVVNFSSMAGIAGNPGTGYYAATKFAVEGLSDALAKEVADLGIKVLLVEPGPFRTEFRTAVQREESRIADYEATVGARLRAISHPSTAPGNPIKAAQAVLAAVTADRPPARLLLGRLALQNARDKLASMQADFAAWEAVTLGADDR</sequence>
<keyword evidence="5" id="KW-1185">Reference proteome</keyword>
<gene>
    <name evidence="4" type="ORF">NVS89_05195</name>
</gene>
<dbReference type="Gene3D" id="3.40.50.720">
    <property type="entry name" value="NAD(P)-binding Rossmann-like Domain"/>
    <property type="match status" value="1"/>
</dbReference>
<dbReference type="PRINTS" id="PR00081">
    <property type="entry name" value="GDHRDH"/>
</dbReference>
<comment type="caution">
    <text evidence="4">The sequence shown here is derived from an EMBL/GenBank/DDBJ whole genome shotgun (WGS) entry which is preliminary data.</text>
</comment>
<evidence type="ECO:0000313" key="4">
    <source>
        <dbReference type="EMBL" id="MCS0494485.1"/>
    </source>
</evidence>
<dbReference type="PANTHER" id="PTHR43976">
    <property type="entry name" value="SHORT CHAIN DEHYDROGENASE"/>
    <property type="match status" value="1"/>
</dbReference>
<dbReference type="AlphaFoldDB" id="A0A9X2PAR9"/>
<evidence type="ECO:0000313" key="5">
    <source>
        <dbReference type="Proteomes" id="UP001151088"/>
    </source>
</evidence>
<dbReference type="Proteomes" id="UP001151088">
    <property type="component" value="Unassembled WGS sequence"/>
</dbReference>
<dbReference type="SUPFAM" id="SSF51735">
    <property type="entry name" value="NAD(P)-binding Rossmann-fold domains"/>
    <property type="match status" value="1"/>
</dbReference>
<accession>A0A9X2PAR9</accession>
<dbReference type="CDD" id="cd05374">
    <property type="entry name" value="17beta-HSD-like_SDR_c"/>
    <property type="match status" value="1"/>
</dbReference>
<evidence type="ECO:0000256" key="2">
    <source>
        <dbReference type="ARBA" id="ARBA00023002"/>
    </source>
</evidence>
<protein>
    <submittedName>
        <fullName evidence="4">Oxidoreductase</fullName>
    </submittedName>
</protein>
<dbReference type="PROSITE" id="PS00061">
    <property type="entry name" value="ADH_SHORT"/>
    <property type="match status" value="1"/>
</dbReference>
<dbReference type="Pfam" id="PF00106">
    <property type="entry name" value="adh_short"/>
    <property type="match status" value="1"/>
</dbReference>
<comment type="similarity">
    <text evidence="1 3">Belongs to the short-chain dehydrogenases/reductases (SDR) family.</text>
</comment>
<dbReference type="PANTHER" id="PTHR43976:SF16">
    <property type="entry name" value="SHORT-CHAIN DEHYDROGENASE_REDUCTASE FAMILY PROTEIN"/>
    <property type="match status" value="1"/>
</dbReference>
<dbReference type="InterPro" id="IPR036291">
    <property type="entry name" value="NAD(P)-bd_dom_sf"/>
</dbReference>
<proteinExistence type="inferred from homology"/>
<organism evidence="4 5">
    <name type="scientific">Ancylobacter mangrovi</name>
    <dbReference type="NCBI Taxonomy" id="2972472"/>
    <lineage>
        <taxon>Bacteria</taxon>
        <taxon>Pseudomonadati</taxon>
        <taxon>Pseudomonadota</taxon>
        <taxon>Alphaproteobacteria</taxon>
        <taxon>Hyphomicrobiales</taxon>
        <taxon>Xanthobacteraceae</taxon>
        <taxon>Ancylobacter</taxon>
    </lineage>
</organism>
<evidence type="ECO:0000256" key="1">
    <source>
        <dbReference type="ARBA" id="ARBA00006484"/>
    </source>
</evidence>
<dbReference type="InterPro" id="IPR002347">
    <property type="entry name" value="SDR_fam"/>
</dbReference>
<dbReference type="NCBIfam" id="NF004824">
    <property type="entry name" value="PRK06180.1"/>
    <property type="match status" value="1"/>
</dbReference>
<keyword evidence="2" id="KW-0560">Oxidoreductase</keyword>
<dbReference type="GO" id="GO:0016491">
    <property type="term" value="F:oxidoreductase activity"/>
    <property type="evidence" value="ECO:0007669"/>
    <property type="project" value="UniProtKB-KW"/>
</dbReference>
<dbReference type="InterPro" id="IPR020904">
    <property type="entry name" value="Sc_DH/Rdtase_CS"/>
</dbReference>
<dbReference type="InterPro" id="IPR051911">
    <property type="entry name" value="SDR_oxidoreductase"/>
</dbReference>
<dbReference type="RefSeq" id="WP_258731440.1">
    <property type="nucleotide sequence ID" value="NZ_JANTHZ010000001.1"/>
</dbReference>
<reference evidence="4" key="1">
    <citation type="submission" date="2022-08" db="EMBL/GenBank/DDBJ databases">
        <authorList>
            <person name="Li F."/>
        </authorList>
    </citation>
    <scope>NUCLEOTIDE SEQUENCE</scope>
    <source>
        <strain evidence="4">MQZ15Z-1</strain>
    </source>
</reference>
<evidence type="ECO:0000256" key="3">
    <source>
        <dbReference type="RuleBase" id="RU000363"/>
    </source>
</evidence>
<name>A0A9X2PAR9_9HYPH</name>
<dbReference type="PRINTS" id="PR00080">
    <property type="entry name" value="SDRFAMILY"/>
</dbReference>